<comment type="similarity">
    <text evidence="1">Belongs to the LDH2/MDH2 oxidoreductase family.</text>
</comment>
<organism evidence="3 4">
    <name type="scientific">Labrys miyagiensis</name>
    <dbReference type="NCBI Taxonomy" id="346912"/>
    <lineage>
        <taxon>Bacteria</taxon>
        <taxon>Pseudomonadati</taxon>
        <taxon>Pseudomonadota</taxon>
        <taxon>Alphaproteobacteria</taxon>
        <taxon>Hyphomicrobiales</taxon>
        <taxon>Xanthobacteraceae</taxon>
        <taxon>Labrys</taxon>
    </lineage>
</organism>
<reference evidence="4" key="1">
    <citation type="journal article" date="2019" name="Int. J. Syst. Evol. Microbiol.">
        <title>The Global Catalogue of Microorganisms (GCM) 10K type strain sequencing project: providing services to taxonomists for standard genome sequencing and annotation.</title>
        <authorList>
            <consortium name="The Broad Institute Genomics Platform"/>
            <consortium name="The Broad Institute Genome Sequencing Center for Infectious Disease"/>
            <person name="Wu L."/>
            <person name="Ma J."/>
        </authorList>
    </citation>
    <scope>NUCLEOTIDE SEQUENCE [LARGE SCALE GENOMIC DNA]</scope>
    <source>
        <strain evidence="4">NBRC 101365</strain>
    </source>
</reference>
<evidence type="ECO:0000313" key="3">
    <source>
        <dbReference type="EMBL" id="GLS18903.1"/>
    </source>
</evidence>
<evidence type="ECO:0000313" key="4">
    <source>
        <dbReference type="Proteomes" id="UP001156882"/>
    </source>
</evidence>
<evidence type="ECO:0000256" key="2">
    <source>
        <dbReference type="ARBA" id="ARBA00023002"/>
    </source>
</evidence>
<dbReference type="PANTHER" id="PTHR11091:SF0">
    <property type="entry name" value="MALATE DEHYDROGENASE"/>
    <property type="match status" value="1"/>
</dbReference>
<dbReference type="InterPro" id="IPR036111">
    <property type="entry name" value="Mal/L-sulfo/L-lacto_DH-like_sf"/>
</dbReference>
<keyword evidence="2" id="KW-0560">Oxidoreductase</keyword>
<dbReference type="SUPFAM" id="SSF89733">
    <property type="entry name" value="L-sulfolactate dehydrogenase-like"/>
    <property type="match status" value="1"/>
</dbReference>
<dbReference type="RefSeq" id="WP_284311767.1">
    <property type="nucleotide sequence ID" value="NZ_BSPC01000015.1"/>
</dbReference>
<proteinExistence type="inferred from homology"/>
<dbReference type="InterPro" id="IPR003767">
    <property type="entry name" value="Malate/L-lactate_DH-like"/>
</dbReference>
<dbReference type="Proteomes" id="UP001156882">
    <property type="component" value="Unassembled WGS sequence"/>
</dbReference>
<dbReference type="InterPro" id="IPR043143">
    <property type="entry name" value="Mal/L-sulf/L-lact_DH-like_NADP"/>
</dbReference>
<dbReference type="Gene3D" id="1.10.1530.10">
    <property type="match status" value="1"/>
</dbReference>
<evidence type="ECO:0000256" key="1">
    <source>
        <dbReference type="ARBA" id="ARBA00006056"/>
    </source>
</evidence>
<name>A0ABQ6CEU5_9HYPH</name>
<accession>A0ABQ6CEU5</accession>
<comment type="caution">
    <text evidence="3">The sequence shown here is derived from an EMBL/GenBank/DDBJ whole genome shotgun (WGS) entry which is preliminary data.</text>
</comment>
<keyword evidence="4" id="KW-1185">Reference proteome</keyword>
<dbReference type="Pfam" id="PF02615">
    <property type="entry name" value="Ldh_2"/>
    <property type="match status" value="1"/>
</dbReference>
<dbReference type="EMBL" id="BSPC01000015">
    <property type="protein sequence ID" value="GLS18903.1"/>
    <property type="molecule type" value="Genomic_DNA"/>
</dbReference>
<protein>
    <submittedName>
        <fullName evidence="3">Malate dehydrogenase</fullName>
    </submittedName>
</protein>
<sequence>MADFLNVPAAVARAQIEVVLRAWGMPEDKIGITAEIMTETDLRGVDSHGISMLLLYRQIHETGQLKLAAEPRIVRQTPATALIDGGAGLGHPVSTMAMELAIDKAKATGIAAVSVFNSHHFGAAGIYSHMAAKANLIGMAVSTTRFVTVVPTRAAEAVLGTNVISLAAPSRDALPVILDIATSVVASNKVKIYALADKSLPAGWVVDARGEAVCESGLAFQRLSGNGEGGLTPIGGAGTTLGGHKGYGLGLFAQILAGSLSGGSFSPTRNKTQRPGDPDNIGHFFMAIDPQAFRPLDEFQHDVEDVVATLRSTRPIKPDEPVLIPGDPEWLTREQRLAEGIPMPAGLVEKIREIALAAGAPFLLGA</sequence>
<gene>
    <name evidence="3" type="ORF">GCM10007874_19200</name>
</gene>
<dbReference type="InterPro" id="IPR043144">
    <property type="entry name" value="Mal/L-sulf/L-lact_DH-like_ah"/>
</dbReference>
<dbReference type="Gene3D" id="3.30.1370.60">
    <property type="entry name" value="Hypothetical oxidoreductase yiak, domain 2"/>
    <property type="match status" value="1"/>
</dbReference>
<dbReference type="PANTHER" id="PTHR11091">
    <property type="entry name" value="OXIDOREDUCTASE-RELATED"/>
    <property type="match status" value="1"/>
</dbReference>